<name>A0ABR2S342_9ROSI</name>
<dbReference type="InterPro" id="IPR050905">
    <property type="entry name" value="Plant_NBS-LRR"/>
</dbReference>
<gene>
    <name evidence="2" type="ORF">V6N11_054191</name>
</gene>
<dbReference type="Gene3D" id="3.80.10.10">
    <property type="entry name" value="Ribonuclease Inhibitor"/>
    <property type="match status" value="1"/>
</dbReference>
<accession>A0ABR2S342</accession>
<reference evidence="2 3" key="1">
    <citation type="journal article" date="2024" name="G3 (Bethesda)">
        <title>Genome assembly of Hibiscus sabdariffa L. provides insights into metabolisms of medicinal natural products.</title>
        <authorList>
            <person name="Kim T."/>
        </authorList>
    </citation>
    <scope>NUCLEOTIDE SEQUENCE [LARGE SCALE GENOMIC DNA]</scope>
    <source>
        <strain evidence="2">TK-2024</strain>
        <tissue evidence="2">Old leaves</tissue>
    </source>
</reference>
<protein>
    <submittedName>
        <fullName evidence="2">Uncharacterized protein</fullName>
    </submittedName>
</protein>
<sequence length="423" mass="48464">MPNFVAMVGGLGLSKQPKKELQWQAKEICLMDNSEQSELQESPNSPSWIALYLQSNCDLAAFPIGMARLQVLDLSNTNIKALPDSLPNLFALKKPLLRRLQLRVLKVSIYGHTNFKRKQLQSNKVLNPEMISNLSRLIELSIIVDPSDEWWHDSMEEVVKGVCKLVGLRSLCLYLPDCQLLDYISFMYPSLSCFKFTVGHHKRRSISFVPDEVESEFTKWDKCLKFLNGENIPFQIREVLMFSSSFYLDRHENATSLSEFGNGNMQKLKFCLLVERNKMETIIDGDEVDPVSAETSFESLEYLSIYYMKNLRSIWNGPTLSGYMSKLKMLALHTCPKLSNIFSHTVRLYDGVGVDAITRLTHSFIHDSTLLNHPSIWTVEWLLQAKVGYKKRKERDPKMTYAIRTTAATSAATKTSVFESHHR</sequence>
<dbReference type="SUPFAM" id="SSF52058">
    <property type="entry name" value="L domain-like"/>
    <property type="match status" value="1"/>
</dbReference>
<comment type="caution">
    <text evidence="2">The sequence shown here is derived from an EMBL/GenBank/DDBJ whole genome shotgun (WGS) entry which is preliminary data.</text>
</comment>
<proteinExistence type="predicted"/>
<organism evidence="2 3">
    <name type="scientific">Hibiscus sabdariffa</name>
    <name type="common">roselle</name>
    <dbReference type="NCBI Taxonomy" id="183260"/>
    <lineage>
        <taxon>Eukaryota</taxon>
        <taxon>Viridiplantae</taxon>
        <taxon>Streptophyta</taxon>
        <taxon>Embryophyta</taxon>
        <taxon>Tracheophyta</taxon>
        <taxon>Spermatophyta</taxon>
        <taxon>Magnoliopsida</taxon>
        <taxon>eudicotyledons</taxon>
        <taxon>Gunneridae</taxon>
        <taxon>Pentapetalae</taxon>
        <taxon>rosids</taxon>
        <taxon>malvids</taxon>
        <taxon>Malvales</taxon>
        <taxon>Malvaceae</taxon>
        <taxon>Malvoideae</taxon>
        <taxon>Hibiscus</taxon>
    </lineage>
</organism>
<evidence type="ECO:0000313" key="2">
    <source>
        <dbReference type="EMBL" id="KAK9019680.1"/>
    </source>
</evidence>
<dbReference type="Proteomes" id="UP001396334">
    <property type="component" value="Unassembled WGS sequence"/>
</dbReference>
<dbReference type="EMBL" id="JBBPBN010000017">
    <property type="protein sequence ID" value="KAK9019680.1"/>
    <property type="molecule type" value="Genomic_DNA"/>
</dbReference>
<evidence type="ECO:0000256" key="1">
    <source>
        <dbReference type="ARBA" id="ARBA00022821"/>
    </source>
</evidence>
<evidence type="ECO:0000313" key="3">
    <source>
        <dbReference type="Proteomes" id="UP001396334"/>
    </source>
</evidence>
<keyword evidence="1" id="KW-0611">Plant defense</keyword>
<dbReference type="InterPro" id="IPR032675">
    <property type="entry name" value="LRR_dom_sf"/>
</dbReference>
<dbReference type="PANTHER" id="PTHR33463">
    <property type="entry name" value="NB-ARC DOMAIN-CONTAINING PROTEIN-RELATED"/>
    <property type="match status" value="1"/>
</dbReference>
<keyword evidence="3" id="KW-1185">Reference proteome</keyword>
<dbReference type="PANTHER" id="PTHR33463:SF179">
    <property type="entry name" value="NB-ARC DOMAIN-CONTAINING PROTEIN"/>
    <property type="match status" value="1"/>
</dbReference>